<dbReference type="AlphaFoldDB" id="A0A0F9RYH4"/>
<name>A0A0F9RYH4_9ZZZZ</name>
<comment type="caution">
    <text evidence="1">The sequence shown here is derived from an EMBL/GenBank/DDBJ whole genome shotgun (WGS) entry which is preliminary data.</text>
</comment>
<evidence type="ECO:0000313" key="1">
    <source>
        <dbReference type="EMBL" id="KKN61505.1"/>
    </source>
</evidence>
<accession>A0A0F9RYH4</accession>
<protein>
    <submittedName>
        <fullName evidence="1">Uncharacterized protein</fullName>
    </submittedName>
</protein>
<sequence length="153" mass="16074">MALSTGQALLAKQEAMAFLANAKPAIQREMKQLFGYLADHRLNLDLEFVAFADLTSDTTIADSATQVIAIYLKKQATSTAAIFKANDHATVGGSTTIVIAQELNASGDEFLLTYPDGWAQGTGFTCSSQTTTAGDTDSTSGDGPDGFVLIQDA</sequence>
<organism evidence="1">
    <name type="scientific">marine sediment metagenome</name>
    <dbReference type="NCBI Taxonomy" id="412755"/>
    <lineage>
        <taxon>unclassified sequences</taxon>
        <taxon>metagenomes</taxon>
        <taxon>ecological metagenomes</taxon>
    </lineage>
</organism>
<reference evidence="1" key="1">
    <citation type="journal article" date="2015" name="Nature">
        <title>Complex archaea that bridge the gap between prokaryotes and eukaryotes.</title>
        <authorList>
            <person name="Spang A."/>
            <person name="Saw J.H."/>
            <person name="Jorgensen S.L."/>
            <person name="Zaremba-Niedzwiedzka K."/>
            <person name="Martijn J."/>
            <person name="Lind A.E."/>
            <person name="van Eijk R."/>
            <person name="Schleper C."/>
            <person name="Guy L."/>
            <person name="Ettema T.J."/>
        </authorList>
    </citation>
    <scope>NUCLEOTIDE SEQUENCE</scope>
</reference>
<gene>
    <name evidence="1" type="ORF">LCGC14_0520930</name>
</gene>
<proteinExistence type="predicted"/>
<dbReference type="EMBL" id="LAZR01000655">
    <property type="protein sequence ID" value="KKN61505.1"/>
    <property type="molecule type" value="Genomic_DNA"/>
</dbReference>